<keyword evidence="3" id="KW-0597">Phosphoprotein</keyword>
<evidence type="ECO:0000256" key="2">
    <source>
        <dbReference type="ARBA" id="ARBA00022450"/>
    </source>
</evidence>
<dbReference type="CDD" id="cd05930">
    <property type="entry name" value="A_NRPS"/>
    <property type="match status" value="1"/>
</dbReference>
<dbReference type="GO" id="GO:0044550">
    <property type="term" value="P:secondary metabolite biosynthetic process"/>
    <property type="evidence" value="ECO:0007669"/>
    <property type="project" value="UniProtKB-ARBA"/>
</dbReference>
<feature type="domain" description="Carrier" evidence="4">
    <location>
        <begin position="1544"/>
        <end position="1619"/>
    </location>
</feature>
<dbReference type="FunFam" id="3.30.300.30:FF:000010">
    <property type="entry name" value="Enterobactin synthetase component F"/>
    <property type="match status" value="1"/>
</dbReference>
<name>A0A239N0U1_9NOCA</name>
<dbReference type="PROSITE" id="PS00012">
    <property type="entry name" value="PHOSPHOPANTETHEINE"/>
    <property type="match status" value="2"/>
</dbReference>
<evidence type="ECO:0000313" key="6">
    <source>
        <dbReference type="Proteomes" id="UP000198327"/>
    </source>
</evidence>
<dbReference type="InterPro" id="IPR023213">
    <property type="entry name" value="CAT-like_dom_sf"/>
</dbReference>
<dbReference type="PANTHER" id="PTHR45527:SF1">
    <property type="entry name" value="FATTY ACID SYNTHASE"/>
    <property type="match status" value="1"/>
</dbReference>
<dbReference type="GO" id="GO:0008610">
    <property type="term" value="P:lipid biosynthetic process"/>
    <property type="evidence" value="ECO:0007669"/>
    <property type="project" value="UniProtKB-ARBA"/>
</dbReference>
<dbReference type="FunFam" id="3.40.50.980:FF:000001">
    <property type="entry name" value="Non-ribosomal peptide synthetase"/>
    <property type="match status" value="2"/>
</dbReference>
<dbReference type="STRING" id="398843.A3K89_23130"/>
<dbReference type="InterPro" id="IPR020806">
    <property type="entry name" value="PKS_PP-bd"/>
</dbReference>
<proteinExistence type="predicted"/>
<dbReference type="Gene3D" id="3.40.50.980">
    <property type="match status" value="4"/>
</dbReference>
<dbReference type="InterPro" id="IPR025110">
    <property type="entry name" value="AMP-bd_C"/>
</dbReference>
<dbReference type="GO" id="GO:0043041">
    <property type="term" value="P:amino acid activation for nonribosomal peptide biosynthetic process"/>
    <property type="evidence" value="ECO:0007669"/>
    <property type="project" value="TreeGrafter"/>
</dbReference>
<dbReference type="EMBL" id="FZOW01000026">
    <property type="protein sequence ID" value="SNT48360.1"/>
    <property type="molecule type" value="Genomic_DNA"/>
</dbReference>
<evidence type="ECO:0000256" key="3">
    <source>
        <dbReference type="ARBA" id="ARBA00022553"/>
    </source>
</evidence>
<dbReference type="InterPro" id="IPR010071">
    <property type="entry name" value="AA_adenyl_dom"/>
</dbReference>
<protein>
    <submittedName>
        <fullName evidence="5">Amino acid adenylation domain-containing protein</fullName>
    </submittedName>
</protein>
<dbReference type="InterPro" id="IPR045851">
    <property type="entry name" value="AMP-bd_C_sf"/>
</dbReference>
<feature type="non-terminal residue" evidence="5">
    <location>
        <position position="2156"/>
    </location>
</feature>
<dbReference type="Proteomes" id="UP000198327">
    <property type="component" value="Unassembled WGS sequence"/>
</dbReference>
<dbReference type="InterPro" id="IPR009081">
    <property type="entry name" value="PP-bd_ACP"/>
</dbReference>
<dbReference type="NCBIfam" id="TIGR01733">
    <property type="entry name" value="AA-adenyl-dom"/>
    <property type="match status" value="2"/>
</dbReference>
<evidence type="ECO:0000259" key="4">
    <source>
        <dbReference type="PROSITE" id="PS50075"/>
    </source>
</evidence>
<dbReference type="Gene3D" id="3.30.559.30">
    <property type="entry name" value="Nonribosomal peptide synthetase, condensation domain"/>
    <property type="match status" value="2"/>
</dbReference>
<dbReference type="SUPFAM" id="SSF52777">
    <property type="entry name" value="CoA-dependent acyltransferases"/>
    <property type="match status" value="4"/>
</dbReference>
<dbReference type="InterPro" id="IPR020845">
    <property type="entry name" value="AMP-binding_CS"/>
</dbReference>
<dbReference type="GO" id="GO:0072330">
    <property type="term" value="P:monocarboxylic acid biosynthetic process"/>
    <property type="evidence" value="ECO:0007669"/>
    <property type="project" value="UniProtKB-ARBA"/>
</dbReference>
<reference evidence="6" key="1">
    <citation type="submission" date="2017-06" db="EMBL/GenBank/DDBJ databases">
        <authorList>
            <person name="Varghese N."/>
            <person name="Submissions S."/>
        </authorList>
    </citation>
    <scope>NUCLEOTIDE SEQUENCE [LARGE SCALE GENOMIC DNA]</scope>
    <source>
        <strain evidence="6">JCM 23211</strain>
    </source>
</reference>
<dbReference type="FunFam" id="1.10.1200.10:FF:000016">
    <property type="entry name" value="Non-ribosomal peptide synthase"/>
    <property type="match status" value="1"/>
</dbReference>
<gene>
    <name evidence="5" type="ORF">SAMN05421642_1261</name>
</gene>
<dbReference type="Gene3D" id="3.30.559.10">
    <property type="entry name" value="Chloramphenicol acetyltransferase-like domain"/>
    <property type="match status" value="2"/>
</dbReference>
<organism evidence="5 6">
    <name type="scientific">Rhodococcoides kyotonense</name>
    <dbReference type="NCBI Taxonomy" id="398843"/>
    <lineage>
        <taxon>Bacteria</taxon>
        <taxon>Bacillati</taxon>
        <taxon>Actinomycetota</taxon>
        <taxon>Actinomycetes</taxon>
        <taxon>Mycobacteriales</taxon>
        <taxon>Nocardiaceae</taxon>
        <taxon>Rhodococcoides</taxon>
    </lineage>
</organism>
<dbReference type="Gene3D" id="1.10.1200.10">
    <property type="entry name" value="ACP-like"/>
    <property type="match status" value="2"/>
</dbReference>
<accession>A0A239N0U1</accession>
<dbReference type="InterPro" id="IPR006162">
    <property type="entry name" value="Ppantetheine_attach_site"/>
</dbReference>
<dbReference type="SUPFAM" id="SSF47336">
    <property type="entry name" value="ACP-like"/>
    <property type="match status" value="2"/>
</dbReference>
<dbReference type="Gene3D" id="3.30.300.30">
    <property type="match status" value="2"/>
</dbReference>
<dbReference type="PROSITE" id="PS00455">
    <property type="entry name" value="AMP_BINDING"/>
    <property type="match status" value="2"/>
</dbReference>
<feature type="domain" description="Carrier" evidence="4">
    <location>
        <begin position="484"/>
        <end position="559"/>
    </location>
</feature>
<dbReference type="SMART" id="SM00823">
    <property type="entry name" value="PKS_PP"/>
    <property type="match status" value="2"/>
</dbReference>
<dbReference type="FunFam" id="2.30.38.10:FF:000001">
    <property type="entry name" value="Non-ribosomal peptide synthetase PvdI"/>
    <property type="match status" value="1"/>
</dbReference>
<dbReference type="Pfam" id="PF13193">
    <property type="entry name" value="AMP-binding_C"/>
    <property type="match status" value="2"/>
</dbReference>
<dbReference type="InterPro" id="IPR036736">
    <property type="entry name" value="ACP-like_sf"/>
</dbReference>
<keyword evidence="6" id="KW-1185">Reference proteome</keyword>
<dbReference type="InterPro" id="IPR000873">
    <property type="entry name" value="AMP-dep_synth/lig_dom"/>
</dbReference>
<dbReference type="Pfam" id="PF00501">
    <property type="entry name" value="AMP-binding"/>
    <property type="match status" value="3"/>
</dbReference>
<dbReference type="SUPFAM" id="SSF56801">
    <property type="entry name" value="Acetyl-CoA synthetase-like"/>
    <property type="match status" value="3"/>
</dbReference>
<dbReference type="Gene3D" id="3.40.50.12780">
    <property type="entry name" value="N-terminal domain of ligase-like"/>
    <property type="match status" value="1"/>
</dbReference>
<dbReference type="Pfam" id="PF00668">
    <property type="entry name" value="Condensation"/>
    <property type="match status" value="2"/>
</dbReference>
<dbReference type="PANTHER" id="PTHR45527">
    <property type="entry name" value="NONRIBOSOMAL PEPTIDE SYNTHETASE"/>
    <property type="match status" value="1"/>
</dbReference>
<evidence type="ECO:0000313" key="5">
    <source>
        <dbReference type="EMBL" id="SNT48360.1"/>
    </source>
</evidence>
<comment type="cofactor">
    <cofactor evidence="1">
        <name>pantetheine 4'-phosphate</name>
        <dbReference type="ChEBI" id="CHEBI:47942"/>
    </cofactor>
</comment>
<dbReference type="GO" id="GO:0031177">
    <property type="term" value="F:phosphopantetheine binding"/>
    <property type="evidence" value="ECO:0007669"/>
    <property type="project" value="InterPro"/>
</dbReference>
<dbReference type="PROSITE" id="PS50075">
    <property type="entry name" value="CARRIER"/>
    <property type="match status" value="2"/>
</dbReference>
<dbReference type="NCBIfam" id="NF003417">
    <property type="entry name" value="PRK04813.1"/>
    <property type="match status" value="2"/>
</dbReference>
<dbReference type="CDD" id="cd19540">
    <property type="entry name" value="LCL_NRPS-like"/>
    <property type="match status" value="2"/>
</dbReference>
<dbReference type="UniPathway" id="UPA00011"/>
<keyword evidence="2" id="KW-0596">Phosphopantetheine</keyword>
<dbReference type="FunFam" id="3.40.50.12780:FF:000012">
    <property type="entry name" value="Non-ribosomal peptide synthetase"/>
    <property type="match status" value="1"/>
</dbReference>
<dbReference type="InterPro" id="IPR001242">
    <property type="entry name" value="Condensation_dom"/>
</dbReference>
<dbReference type="Pfam" id="PF00550">
    <property type="entry name" value="PP-binding"/>
    <property type="match status" value="2"/>
</dbReference>
<dbReference type="GO" id="GO:0003824">
    <property type="term" value="F:catalytic activity"/>
    <property type="evidence" value="ECO:0007669"/>
    <property type="project" value="InterPro"/>
</dbReference>
<sequence>MVDGDRSITYAELDTRSSRLARLLIDDGAGPESIVAVAVTRSVESITAIWAVIKAGAAFLPVDPSYPVERIRHLLTDSGAALGVTTAAYREALPSSCSWFVLDDDAFVSRVEQYSSEPVSTSDRTATLRASNPAYVIYTSGSTGLPKGVVVSQAGLADLCAHSVRALGVTASSRTLHFTSPSFDVSIFDYLIAIGSSATMVIVPLDNYGGDELKELLKRERVTHGFSTPAALTSIDGEGLPDLQALVVGGEAFGADLVARWAPGRSLLNGYGPTEATIFATMSTPLAVGERVALGDPVEGMRAYVLDTRLSPVPPGVVGELYLAGGGVARGYHGRQALTSDRFVADPRDTAGGRMYRTGDMVRRDASGALEYLGRNDFQVKIRGFRIELGEIDAVLGARADVEFALTMGIDTGAGGTALVSYALPAKGCAVESAELLDWMRQSLPKHMVPSALIVIDHVPLTGAGKVDRAALPAPVFESRDYREPSTPTEEAVAAVFAELLGQETVGADDDFFELGGNSLIGTQVAARVGARLHKRVPARLLFDAPSVSALAAAIDTQTDQGPRLDLVARERPARIPLSLAQQRMWFLNRFDPTSSAYNIPVAVHLSGVLDADALAAAVTDVVERHETLRTIYPSDANGPHQVILSARDASVGIDRRRTTERDVTSDVLTSLGAAFDVETDVPVRISLFELTDTEHVLVVVVHHIAADGSSVVPLTRDVMIAYSARAQRETPQWAPLGVQYADYTLWQREMLGDVEDTTSTAYAQTEFWKSALAGLPDQLDLPFDRPRPPVQSLAGGEIPLELDAELHQALTEIARVSNASLFMIMHAAWAVTLSRLSQRGDIAVGSPIAGRGEAQLDDLIGMFANTIVFRTHVRWDETFADFLRSVRDTDLEAFAHADVPFETLVDALDTVRSTARHPLFQVGLSFQNIARTELVLPELTVTGVEADASVSKFDLHLIVSDSYSAQGDPSGLQVVLTYASALFDRSTAAATLDRYVRVLRAIVADPRIAIGDIDLLDAPERVVALDTRNATARPVDEKSTLVSLFDAAVDKAPDATAVVFRSERWTYARFDARVNALARHLVSLRIGPESLVALAFPRSVELLVAMYAVVKAGAAYVPVDPAQPASRTDHILQTADVAAVLTSSDVGFTTDARVQVVELDALDLGSYASSPITDSERVSTLRPSNTAYVIFTSGSTGKPKGVAVSHASVVNQLEWLRHEYRLGASDAAVLKTPVTFDLSVWELWSMPTVGGRLVVAEPERHREPEYLNELMAAEVVTTLHVVPSMLASLVSSGAAGLPASVERALVIGEAFPPRAAAAVLRGHELRVDNLYGPTEAAVSVTSHTVAREVGEGDSIPIGLPEWNTQVYVLDARLAPVPDGVVGELYLAGVQLARGYQGRSDLTAERFVANPYSGTASRLYRTGDLVRWTTAGVLDYVGRADHQVKVRGFRIELGDIEAALGSVSGVNDAVVVDHVDRHVGTTLVGYVVGAVEPLIVKKALAQSLPSYMVPSVIVVLDALPLTVNGKIDRSALPAPVFETTTYRAPTTPVEETVAAVVAEVLGAARVGADDDFFALGGNSLLATQVVARLGAALDTQVPVRAIFEDPTVAALAARVEEHAGSGAAIPLVPVERPDVIPLSLAQRRMWFLNRLDPQSATENIPVAVRLSGTLDLDALAAAVRDVIARHEVLRTMYPEIDGVGTQVVLGADEVDLDLVPRSVPEDALVPEVTAVVGAPFDVQSWVPLRTRVLRVAENEHVLVLVTHHIAADGFSMTPLARDVMIAYATRAEGNEPTWAPLPVQYADYTLWQHRVLGEPDDPESTGAQQEHFWRAELAGLPEQLELPTDRPRPRAASGLGKSVTVDAGGELHARIAELARTHRATPFMVVHAALAVLLSRMSGSADVAVGTPMAGRGDAALDDLVGMFVNTLVLRTPIDGTASFEDVLADVARIDLAAFGHADLPFERVVEVVDPPRSQGRHPLVQVLLAFQNTERTTFELPGLTVSAVDIGTTTAKMDLQVTVVEHWDGDGRPSGYGITFTYATDLFDDASVAELAAALVRTLEAATHNPRGPVGDIDLLSAESRRRMSTSWNDTAHVLESGATVLDAFDARVVERPDAIAVVFEGSSLSFAEFDARVNRLARYLISVGAGPERAVAVA</sequence>
<dbReference type="InterPro" id="IPR042099">
    <property type="entry name" value="ANL_N_sf"/>
</dbReference>
<dbReference type="Gene3D" id="2.30.38.10">
    <property type="entry name" value="Luciferase, Domain 3"/>
    <property type="match status" value="2"/>
</dbReference>
<dbReference type="GO" id="GO:0005829">
    <property type="term" value="C:cytosol"/>
    <property type="evidence" value="ECO:0007669"/>
    <property type="project" value="TreeGrafter"/>
</dbReference>
<evidence type="ECO:0000256" key="1">
    <source>
        <dbReference type="ARBA" id="ARBA00001957"/>
    </source>
</evidence>